<sequence>MTGTDDKLTATVLPRSESTIGAAVVALEALHFAVQRIIGGSLVITANRLIFSEAFDYAVTVDDQQHAFFLVEGTAISELSQIKLPSSLADSCTAVELHQPLDFGPGSFG</sequence>
<dbReference type="KEGG" id="gai:IMCC3135_19520"/>
<name>A0A2Z2NRK1_9GAMM</name>
<proteinExistence type="predicted"/>
<organism evidence="1 2">
    <name type="scientific">Granulosicoccus antarcticus IMCC3135</name>
    <dbReference type="NCBI Taxonomy" id="1192854"/>
    <lineage>
        <taxon>Bacteria</taxon>
        <taxon>Pseudomonadati</taxon>
        <taxon>Pseudomonadota</taxon>
        <taxon>Gammaproteobacteria</taxon>
        <taxon>Chromatiales</taxon>
        <taxon>Granulosicoccaceae</taxon>
        <taxon>Granulosicoccus</taxon>
    </lineage>
</organism>
<dbReference type="RefSeq" id="WP_088919083.1">
    <property type="nucleotide sequence ID" value="NZ_CP018632.1"/>
</dbReference>
<dbReference type="AlphaFoldDB" id="A0A2Z2NRK1"/>
<keyword evidence="2" id="KW-1185">Reference proteome</keyword>
<dbReference type="EMBL" id="CP018632">
    <property type="protein sequence ID" value="ASJ73983.1"/>
    <property type="molecule type" value="Genomic_DNA"/>
</dbReference>
<evidence type="ECO:0000313" key="1">
    <source>
        <dbReference type="EMBL" id="ASJ73983.1"/>
    </source>
</evidence>
<dbReference type="Proteomes" id="UP000250079">
    <property type="component" value="Chromosome"/>
</dbReference>
<protein>
    <submittedName>
        <fullName evidence="1">Uncharacterized protein</fullName>
    </submittedName>
</protein>
<gene>
    <name evidence="1" type="ORF">IMCC3135_19520</name>
</gene>
<accession>A0A2Z2NRK1</accession>
<reference evidence="1 2" key="1">
    <citation type="submission" date="2016-12" db="EMBL/GenBank/DDBJ databases">
        <authorList>
            <person name="Song W.-J."/>
            <person name="Kurnit D.M."/>
        </authorList>
    </citation>
    <scope>NUCLEOTIDE SEQUENCE [LARGE SCALE GENOMIC DNA]</scope>
    <source>
        <strain evidence="1 2">IMCC3135</strain>
    </source>
</reference>
<evidence type="ECO:0000313" key="2">
    <source>
        <dbReference type="Proteomes" id="UP000250079"/>
    </source>
</evidence>